<dbReference type="SUPFAM" id="SSF103642">
    <property type="entry name" value="Sec-C motif"/>
    <property type="match status" value="1"/>
</dbReference>
<organism evidence="2 3">
    <name type="scientific">Actinomycetospora aeridis</name>
    <dbReference type="NCBI Taxonomy" id="3129231"/>
    <lineage>
        <taxon>Bacteria</taxon>
        <taxon>Bacillati</taxon>
        <taxon>Actinomycetota</taxon>
        <taxon>Actinomycetes</taxon>
        <taxon>Pseudonocardiales</taxon>
        <taxon>Pseudonocardiaceae</taxon>
        <taxon>Actinomycetospora</taxon>
    </lineage>
</organism>
<comment type="caution">
    <text evidence="2">The sequence shown here is derived from an EMBL/GenBank/DDBJ whole genome shotgun (WGS) entry which is preliminary data.</text>
</comment>
<dbReference type="EMBL" id="JBBEGL010000004">
    <property type="protein sequence ID" value="MEJ2887853.1"/>
    <property type="molecule type" value="Genomic_DNA"/>
</dbReference>
<feature type="compositionally biased region" description="Basic and acidic residues" evidence="1">
    <location>
        <begin position="330"/>
        <end position="342"/>
    </location>
</feature>
<keyword evidence="3" id="KW-1185">Reference proteome</keyword>
<gene>
    <name evidence="2" type="ORF">WCD41_15445</name>
</gene>
<evidence type="ECO:0000313" key="2">
    <source>
        <dbReference type="EMBL" id="MEJ2887853.1"/>
    </source>
</evidence>
<reference evidence="2 3" key="1">
    <citation type="submission" date="2024-03" db="EMBL/GenBank/DDBJ databases">
        <title>Actinomycetospora sp. OC33-EN06, a novel actinomycete isolated from wild orchid (Aerides multiflora).</title>
        <authorList>
            <person name="Suriyachadkun C."/>
        </authorList>
    </citation>
    <scope>NUCLEOTIDE SEQUENCE [LARGE SCALE GENOMIC DNA]</scope>
    <source>
        <strain evidence="2 3">OC33-EN06</strain>
    </source>
</reference>
<dbReference type="Pfam" id="PF02810">
    <property type="entry name" value="SEC-C"/>
    <property type="match status" value="1"/>
</dbReference>
<dbReference type="Gene3D" id="3.10.450.50">
    <property type="match status" value="1"/>
</dbReference>
<dbReference type="RefSeq" id="WP_337714343.1">
    <property type="nucleotide sequence ID" value="NZ_JBBEGL010000004.1"/>
</dbReference>
<accession>A0ABU8N638</accession>
<evidence type="ECO:0000256" key="1">
    <source>
        <dbReference type="SAM" id="MobiDB-lite"/>
    </source>
</evidence>
<protein>
    <submittedName>
        <fullName evidence="2">SEC-C domain-containing protein</fullName>
    </submittedName>
</protein>
<dbReference type="InterPro" id="IPR004027">
    <property type="entry name" value="SEC_C_motif"/>
</dbReference>
<sequence length="353" mass="37893">MASLLTTDDLDGLGADAMAARDARPYVRELIAAVDEGRLADADDAGYALSLAADIADDAGDQEESLALSARSVTAGEATGDAHWLRAMHADRLLRLGHDDEGMTELTALRPLLHREASTVIPIVDALTENGRGELAEQWLTAALQTAVEREERLAEGSEEQLDAADVVDELLVRRRFVRSDLGLPPDEYDALADEMDAAPDLVFLPEAEHARLLGARPDLADEFGADWDTHRAIIEVELQIAHGRGEALQVEVASPAVVTAMLDDTSDADPVGVALAWPPGRNDPCWCGSRTKYKKCCLHRGRAGDDVAALAPKPVEPPPLPPAVSPAEPETRPTAGRERVIKRGTASRPRAR</sequence>
<dbReference type="Proteomes" id="UP001370100">
    <property type="component" value="Unassembled WGS sequence"/>
</dbReference>
<feature type="compositionally biased region" description="Pro residues" evidence="1">
    <location>
        <begin position="315"/>
        <end position="325"/>
    </location>
</feature>
<name>A0ABU8N638_9PSEU</name>
<proteinExistence type="predicted"/>
<feature type="region of interest" description="Disordered" evidence="1">
    <location>
        <begin position="309"/>
        <end position="353"/>
    </location>
</feature>
<evidence type="ECO:0000313" key="3">
    <source>
        <dbReference type="Proteomes" id="UP001370100"/>
    </source>
</evidence>